<reference evidence="1" key="1">
    <citation type="journal article" date="2023" name="J. Hazard. Mater.">
        <title>Anaerobic biodegradation of pyrene and benzo[a]pyrene by a new sulfate-reducing Desulforamulus aquiferis strain DSA.</title>
        <authorList>
            <person name="Zhang Z."/>
            <person name="Sun J."/>
            <person name="Gong X."/>
            <person name="Wang C."/>
            <person name="Wang H."/>
        </authorList>
    </citation>
    <scope>NUCLEOTIDE SEQUENCE</scope>
    <source>
        <strain evidence="1">DSA</strain>
    </source>
</reference>
<evidence type="ECO:0000313" key="2">
    <source>
        <dbReference type="Proteomes" id="UP001172911"/>
    </source>
</evidence>
<organism evidence="1 2">
    <name type="scientific">Desulforamulus aquiferis</name>
    <dbReference type="NCBI Taxonomy" id="1397668"/>
    <lineage>
        <taxon>Bacteria</taxon>
        <taxon>Bacillati</taxon>
        <taxon>Bacillota</taxon>
        <taxon>Clostridia</taxon>
        <taxon>Eubacteriales</taxon>
        <taxon>Peptococcaceae</taxon>
        <taxon>Desulforamulus</taxon>
    </lineage>
</organism>
<comment type="caution">
    <text evidence="1">The sequence shown here is derived from an EMBL/GenBank/DDBJ whole genome shotgun (WGS) entry which is preliminary data.</text>
</comment>
<dbReference type="Proteomes" id="UP001172911">
    <property type="component" value="Unassembled WGS sequence"/>
</dbReference>
<dbReference type="Pfam" id="PF09693">
    <property type="entry name" value="Phage_XkdX"/>
    <property type="match status" value="1"/>
</dbReference>
<protein>
    <submittedName>
        <fullName evidence="1">XkdX family protein</fullName>
    </submittedName>
</protein>
<accession>A0AAW7ZDX5</accession>
<dbReference type="EMBL" id="JARPTC010000014">
    <property type="protein sequence ID" value="MDO7787511.1"/>
    <property type="molecule type" value="Genomic_DNA"/>
</dbReference>
<name>A0AAW7ZDX5_9FIRM</name>
<sequence length="47" mass="5507">MSNLERVKYYFEKGWATVVQVQMYVQYSVITGEEFEEITGEAYSTTT</sequence>
<reference evidence="1" key="2">
    <citation type="submission" date="2023-03" db="EMBL/GenBank/DDBJ databases">
        <authorList>
            <person name="Zhang Z."/>
        </authorList>
    </citation>
    <scope>NUCLEOTIDE SEQUENCE</scope>
    <source>
        <strain evidence="1">DSA</strain>
    </source>
</reference>
<dbReference type="AlphaFoldDB" id="A0AAW7ZDX5"/>
<evidence type="ECO:0000313" key="1">
    <source>
        <dbReference type="EMBL" id="MDO7787511.1"/>
    </source>
</evidence>
<gene>
    <name evidence="1" type="ORF">P6N53_09795</name>
</gene>
<dbReference type="RefSeq" id="WP_304542656.1">
    <property type="nucleotide sequence ID" value="NZ_JARPTC010000014.1"/>
</dbReference>
<proteinExistence type="predicted"/>
<dbReference type="InterPro" id="IPR010022">
    <property type="entry name" value="XkdX"/>
</dbReference>
<keyword evidence="2" id="KW-1185">Reference proteome</keyword>